<name>A0ABY6IXV6_9BACT</name>
<keyword evidence="2" id="KW-1185">Reference proteome</keyword>
<evidence type="ECO:0008006" key="3">
    <source>
        <dbReference type="Google" id="ProtNLM"/>
    </source>
</evidence>
<reference evidence="1" key="1">
    <citation type="submission" date="2022-10" db="EMBL/GenBank/DDBJ databases">
        <title>Chitinophaga sp. nov., isolated from soil.</title>
        <authorList>
            <person name="Jeon C.O."/>
        </authorList>
    </citation>
    <scope>NUCLEOTIDE SEQUENCE</scope>
    <source>
        <strain evidence="1">R8</strain>
    </source>
</reference>
<sequence length="190" mass="20500">MLFSLKGQQSGDVCIPAFTLTDGEIAVIRVPGGAKQQEAREACLKAILPATDSAVTTDAPFLYVDAPQQSLVGRLFNPVTVKDYIRKHASVANSIAQTVYETGDIYSNDKLSALTPTGRKLVALYTSLSWSNRIIVDLEGLDSQGARQVYNVVKQYAAIGGAAILLDYSDELQKDATAFIRIEIKAMLTA</sequence>
<organism evidence="1 2">
    <name type="scientific">Chitinophaga horti</name>
    <dbReference type="NCBI Taxonomy" id="2920382"/>
    <lineage>
        <taxon>Bacteria</taxon>
        <taxon>Pseudomonadati</taxon>
        <taxon>Bacteroidota</taxon>
        <taxon>Chitinophagia</taxon>
        <taxon>Chitinophagales</taxon>
        <taxon>Chitinophagaceae</taxon>
        <taxon>Chitinophaga</taxon>
    </lineage>
</organism>
<evidence type="ECO:0000313" key="2">
    <source>
        <dbReference type="Proteomes" id="UP001162741"/>
    </source>
</evidence>
<protein>
    <recommendedName>
        <fullName evidence="3">DUF835 domain-containing protein</fullName>
    </recommendedName>
</protein>
<dbReference type="RefSeq" id="WP_264280520.1">
    <property type="nucleotide sequence ID" value="NZ_CP107006.1"/>
</dbReference>
<evidence type="ECO:0000313" key="1">
    <source>
        <dbReference type="EMBL" id="UYQ92226.1"/>
    </source>
</evidence>
<proteinExistence type="predicted"/>
<dbReference type="Proteomes" id="UP001162741">
    <property type="component" value="Chromosome"/>
</dbReference>
<dbReference type="EMBL" id="CP107006">
    <property type="protein sequence ID" value="UYQ92226.1"/>
    <property type="molecule type" value="Genomic_DNA"/>
</dbReference>
<gene>
    <name evidence="1" type="ORF">MKQ68_19250</name>
</gene>
<accession>A0ABY6IXV6</accession>